<proteinExistence type="predicted"/>
<sequence>MSQKQKIVLGPPINITGSMRPAEIVKTVVNTFIDFEKDKKGKGVIFKYPVEDLSIGGSLYIIRPGKKWNFDFKVDLKQEYLLERGTHDQIALILRKIKNKNRDEFNKLWSSLINLYDCIECDVEKLLKDNPIVLEDSPQPDIFLKVIKWLFIMEDILYWHFEGRAFLYNFFLYSVSEVNDDNFKTAITKLKNRRLKPEQLKSLLKALNLAWRIPENY</sequence>
<gene>
    <name evidence="1" type="ORF">ENV60_07605</name>
</gene>
<reference evidence="1" key="1">
    <citation type="journal article" date="2020" name="mSystems">
        <title>Genome- and Community-Level Interaction Insights into Carbon Utilization and Element Cycling Functions of Hydrothermarchaeota in Hydrothermal Sediment.</title>
        <authorList>
            <person name="Zhou Z."/>
            <person name="Liu Y."/>
            <person name="Xu W."/>
            <person name="Pan J."/>
            <person name="Luo Z.H."/>
            <person name="Li M."/>
        </authorList>
    </citation>
    <scope>NUCLEOTIDE SEQUENCE [LARGE SCALE GENOMIC DNA]</scope>
    <source>
        <strain evidence="1">SpSt-774</strain>
    </source>
</reference>
<dbReference type="AlphaFoldDB" id="A0A7C4TCH0"/>
<accession>A0A7C4TCH0</accession>
<name>A0A7C4TCH0_UNCW3</name>
<evidence type="ECO:0000313" key="1">
    <source>
        <dbReference type="EMBL" id="HGV98144.1"/>
    </source>
</evidence>
<comment type="caution">
    <text evidence="1">The sequence shown here is derived from an EMBL/GenBank/DDBJ whole genome shotgun (WGS) entry which is preliminary data.</text>
</comment>
<dbReference type="EMBL" id="DTGZ01000138">
    <property type="protein sequence ID" value="HGV98144.1"/>
    <property type="molecule type" value="Genomic_DNA"/>
</dbReference>
<protein>
    <submittedName>
        <fullName evidence="1">Uncharacterized protein</fullName>
    </submittedName>
</protein>
<organism evidence="1">
    <name type="scientific">candidate division WOR-3 bacterium</name>
    <dbReference type="NCBI Taxonomy" id="2052148"/>
    <lineage>
        <taxon>Bacteria</taxon>
        <taxon>Bacteria division WOR-3</taxon>
    </lineage>
</organism>